<dbReference type="Pfam" id="PF14265">
    <property type="entry name" value="DUF4355"/>
    <property type="match status" value="1"/>
</dbReference>
<protein>
    <submittedName>
        <fullName evidence="3">DUF4355 domain-containing protein</fullName>
    </submittedName>
</protein>
<dbReference type="EMBL" id="JAQSVD010000020">
    <property type="protein sequence ID" value="MDE1472808.1"/>
    <property type="molecule type" value="Genomic_DNA"/>
</dbReference>
<evidence type="ECO:0000256" key="2">
    <source>
        <dbReference type="SAM" id="MobiDB-lite"/>
    </source>
</evidence>
<keyword evidence="1" id="KW-0175">Coiled coil</keyword>
<dbReference type="InterPro" id="IPR025580">
    <property type="entry name" value="Gp46"/>
</dbReference>
<sequence>MDLQIFAENEDAGAAQSSNGAGRESEENTAAHQEIEGFDDFLRREGNQAEFDRRVQKAIDTAVSNAQAKWKALTDDKLSEAEKLAKMTKEEKAAYENSKLKKELEDLKRQNALSDMAKTARKMLADQEINIPDELLGHLVSEDAGQTKTSVEAFVKLYKGAVQEAVKNALKGNPPKAGTGGKSTITREQIEKIKDPIERQRLIAQHMDLYMNI</sequence>
<proteinExistence type="predicted"/>
<feature type="coiled-coil region" evidence="1">
    <location>
        <begin position="78"/>
        <end position="117"/>
    </location>
</feature>
<organism evidence="3 4">
    <name type="scientific">Eubacterium limosum</name>
    <dbReference type="NCBI Taxonomy" id="1736"/>
    <lineage>
        <taxon>Bacteria</taxon>
        <taxon>Bacillati</taxon>
        <taxon>Bacillota</taxon>
        <taxon>Clostridia</taxon>
        <taxon>Eubacteriales</taxon>
        <taxon>Eubacteriaceae</taxon>
        <taxon>Eubacterium</taxon>
    </lineage>
</organism>
<dbReference type="RefSeq" id="WP_274703066.1">
    <property type="nucleotide sequence ID" value="NZ_JAQSVD010000020.1"/>
</dbReference>
<keyword evidence="4" id="KW-1185">Reference proteome</keyword>
<name>A0ABT5UVV2_EUBLI</name>
<evidence type="ECO:0000256" key="1">
    <source>
        <dbReference type="SAM" id="Coils"/>
    </source>
</evidence>
<accession>A0ABT5UVV2</accession>
<evidence type="ECO:0000313" key="4">
    <source>
        <dbReference type="Proteomes" id="UP001215087"/>
    </source>
</evidence>
<dbReference type="Proteomes" id="UP001215087">
    <property type="component" value="Unassembled WGS sequence"/>
</dbReference>
<feature type="region of interest" description="Disordered" evidence="2">
    <location>
        <begin position="1"/>
        <end position="34"/>
    </location>
</feature>
<reference evidence="3 4" key="1">
    <citation type="submission" date="2023-02" db="EMBL/GenBank/DDBJ databases">
        <title>Comparative genome analysis of Eubacterium limosum species.</title>
        <authorList>
            <person name="Bak J.E."/>
        </authorList>
    </citation>
    <scope>NUCLEOTIDE SEQUENCE [LARGE SCALE GENOMIC DNA]</scope>
    <source>
        <strain evidence="3 4">KGMB01548</strain>
    </source>
</reference>
<comment type="caution">
    <text evidence="3">The sequence shown here is derived from an EMBL/GenBank/DDBJ whole genome shotgun (WGS) entry which is preliminary data.</text>
</comment>
<gene>
    <name evidence="3" type="ORF">PTZ04_21330</name>
</gene>
<evidence type="ECO:0000313" key="3">
    <source>
        <dbReference type="EMBL" id="MDE1472808.1"/>
    </source>
</evidence>